<evidence type="ECO:0000256" key="6">
    <source>
        <dbReference type="PIRNR" id="PIRNR000410"/>
    </source>
</evidence>
<evidence type="ECO:0000256" key="4">
    <source>
        <dbReference type="ARBA" id="ARBA00022679"/>
    </source>
</evidence>
<dbReference type="PANTHER" id="PTHR24422:SF19">
    <property type="entry name" value="CHEMOTAXIS PROTEIN METHYLTRANSFERASE"/>
    <property type="match status" value="1"/>
</dbReference>
<evidence type="ECO:0000256" key="7">
    <source>
        <dbReference type="PIRSR" id="PIRSR000410-1"/>
    </source>
</evidence>
<dbReference type="EMBL" id="JAKRRY010000018">
    <property type="protein sequence ID" value="MCW8347139.1"/>
    <property type="molecule type" value="Genomic_DNA"/>
</dbReference>
<gene>
    <name evidence="9" type="ORF">MD535_14130</name>
</gene>
<evidence type="ECO:0000313" key="10">
    <source>
        <dbReference type="Proteomes" id="UP001155587"/>
    </source>
</evidence>
<dbReference type="RefSeq" id="WP_265675673.1">
    <property type="nucleotide sequence ID" value="NZ_JAKRRY010000018.1"/>
</dbReference>
<organism evidence="9 10">
    <name type="scientific">Vibrio qingdaonensis</name>
    <dbReference type="NCBI Taxonomy" id="2829491"/>
    <lineage>
        <taxon>Bacteria</taxon>
        <taxon>Pseudomonadati</taxon>
        <taxon>Pseudomonadota</taxon>
        <taxon>Gammaproteobacteria</taxon>
        <taxon>Vibrionales</taxon>
        <taxon>Vibrionaceae</taxon>
        <taxon>Vibrio</taxon>
    </lineage>
</organism>
<dbReference type="SUPFAM" id="SSF47757">
    <property type="entry name" value="Chemotaxis receptor methyltransferase CheR, N-terminal domain"/>
    <property type="match status" value="1"/>
</dbReference>
<evidence type="ECO:0000256" key="1">
    <source>
        <dbReference type="ARBA" id="ARBA00001541"/>
    </source>
</evidence>
<evidence type="ECO:0000256" key="2">
    <source>
        <dbReference type="ARBA" id="ARBA00002759"/>
    </source>
</evidence>
<feature type="binding site" evidence="7">
    <location>
        <position position="146"/>
    </location>
    <ligand>
        <name>S-adenosyl-L-methionine</name>
        <dbReference type="ChEBI" id="CHEBI:59789"/>
    </ligand>
</feature>
<keyword evidence="3 6" id="KW-0489">Methyltransferase</keyword>
<dbReference type="Pfam" id="PF03705">
    <property type="entry name" value="CheR_N"/>
    <property type="match status" value="1"/>
</dbReference>
<dbReference type="Gene3D" id="1.10.155.10">
    <property type="entry name" value="Chemotaxis receptor methyltransferase CheR, N-terminal domain"/>
    <property type="match status" value="1"/>
</dbReference>
<evidence type="ECO:0000256" key="3">
    <source>
        <dbReference type="ARBA" id="ARBA00022603"/>
    </source>
</evidence>
<dbReference type="GO" id="GO:0032259">
    <property type="term" value="P:methylation"/>
    <property type="evidence" value="ECO:0007669"/>
    <property type="project" value="UniProtKB-KW"/>
</dbReference>
<dbReference type="InterPro" id="IPR022642">
    <property type="entry name" value="CheR_C"/>
</dbReference>
<dbReference type="Proteomes" id="UP001155587">
    <property type="component" value="Unassembled WGS sequence"/>
</dbReference>
<evidence type="ECO:0000259" key="8">
    <source>
        <dbReference type="PROSITE" id="PS50123"/>
    </source>
</evidence>
<dbReference type="SMART" id="SM00138">
    <property type="entry name" value="MeTrc"/>
    <property type="match status" value="1"/>
</dbReference>
<dbReference type="PRINTS" id="PR00996">
    <property type="entry name" value="CHERMTFRASE"/>
</dbReference>
<feature type="binding site" evidence="7">
    <location>
        <begin position="202"/>
        <end position="203"/>
    </location>
    <ligand>
        <name>S-adenosyl-L-methionine</name>
        <dbReference type="ChEBI" id="CHEBI:59789"/>
    </ligand>
</feature>
<dbReference type="InterPro" id="IPR029063">
    <property type="entry name" value="SAM-dependent_MTases_sf"/>
</dbReference>
<dbReference type="Pfam" id="PF01739">
    <property type="entry name" value="CheR"/>
    <property type="match status" value="1"/>
</dbReference>
<dbReference type="PIRSF" id="PIRSF000410">
    <property type="entry name" value="CheR"/>
    <property type="match status" value="1"/>
</dbReference>
<keyword evidence="10" id="KW-1185">Reference proteome</keyword>
<dbReference type="Gene3D" id="3.40.50.150">
    <property type="entry name" value="Vaccinia Virus protein VP39"/>
    <property type="match status" value="1"/>
</dbReference>
<dbReference type="InterPro" id="IPR026024">
    <property type="entry name" value="Chemotaxis_MeTrfase_CheR"/>
</dbReference>
<feature type="binding site" evidence="7">
    <location>
        <position position="121"/>
    </location>
    <ligand>
        <name>S-adenosyl-L-methionine</name>
        <dbReference type="ChEBI" id="CHEBI:59789"/>
    </ligand>
</feature>
<keyword evidence="5 6" id="KW-0949">S-adenosyl-L-methionine</keyword>
<feature type="domain" description="CheR-type methyltransferase" evidence="8">
    <location>
        <begin position="2"/>
        <end position="274"/>
    </location>
</feature>
<dbReference type="InterPro" id="IPR050903">
    <property type="entry name" value="Bact_Chemotaxis_MeTrfase"/>
</dbReference>
<feature type="binding site" evidence="7">
    <location>
        <position position="84"/>
    </location>
    <ligand>
        <name>S-adenosyl-L-methionine</name>
        <dbReference type="ChEBI" id="CHEBI:59789"/>
    </ligand>
</feature>
<dbReference type="EC" id="2.1.1.80" evidence="6"/>
<reference evidence="9" key="1">
    <citation type="submission" date="2022-02" db="EMBL/GenBank/DDBJ databases">
        <title>Vibrio sp. nov, a new bacterium isolated from seawater.</title>
        <authorList>
            <person name="Yuan Y."/>
        </authorList>
    </citation>
    <scope>NUCLEOTIDE SEQUENCE</scope>
    <source>
        <strain evidence="9">ZSDZ65</strain>
    </source>
</reference>
<dbReference type="AlphaFoldDB" id="A0A9X3CQF0"/>
<dbReference type="PROSITE" id="PS50123">
    <property type="entry name" value="CHER"/>
    <property type="match status" value="1"/>
</dbReference>
<proteinExistence type="predicted"/>
<comment type="caution">
    <text evidence="9">The sequence shown here is derived from an EMBL/GenBank/DDBJ whole genome shotgun (WGS) entry which is preliminary data.</text>
</comment>
<dbReference type="InterPro" id="IPR022641">
    <property type="entry name" value="CheR_N"/>
</dbReference>
<feature type="binding site" evidence="7">
    <location>
        <position position="80"/>
    </location>
    <ligand>
        <name>S-adenosyl-L-methionine</name>
        <dbReference type="ChEBI" id="CHEBI:59789"/>
    </ligand>
</feature>
<feature type="binding site" evidence="7">
    <location>
        <position position="78"/>
    </location>
    <ligand>
        <name>S-adenosyl-L-methionine</name>
        <dbReference type="ChEBI" id="CHEBI:59789"/>
    </ligand>
</feature>
<protein>
    <recommendedName>
        <fullName evidence="6">Chemotaxis protein methyltransferase</fullName>
        <ecNumber evidence="6">2.1.1.80</ecNumber>
    </recommendedName>
</protein>
<comment type="function">
    <text evidence="2 6">Methylation of the membrane-bound methyl-accepting chemotaxis proteins (MCP) to form gamma-glutamyl methyl ester residues in MCP.</text>
</comment>
<dbReference type="InterPro" id="IPR000780">
    <property type="entry name" value="CheR_MeTrfase"/>
</dbReference>
<sequence>MLINAQLDYTEADFNAIASLVYNRVGISLHKNKKNLVYNRLIGRVRANKLSNFAQYIKMLGDNSHTEWEYFVNALTTNLTYFFREHYHFELLKAYVNEHFVHTTITEPVRIWCSACSTGEEAYSIAMTMVEVFGTSKPPVKILATDLNTHVLSIARKGHYTPDQLERVTEKQMHQFFITHKHNNTYEIKPEIKALVHFKRLNLMDRQWPMNSQFQAIFCRNVMIYFDKNTQRSLLNKFAHYLPAGSLLFLGHSENFPDHQNQFVLLRQTTYTRV</sequence>
<name>A0A9X3CQF0_9VIBR</name>
<evidence type="ECO:0000313" key="9">
    <source>
        <dbReference type="EMBL" id="MCW8347139.1"/>
    </source>
</evidence>
<accession>A0A9X3CQF0</accession>
<keyword evidence="4 6" id="KW-0808">Transferase</keyword>
<comment type="catalytic activity">
    <reaction evidence="1 6">
        <text>L-glutamyl-[protein] + S-adenosyl-L-methionine = [protein]-L-glutamate 5-O-methyl ester + S-adenosyl-L-homocysteine</text>
        <dbReference type="Rhea" id="RHEA:24452"/>
        <dbReference type="Rhea" id="RHEA-COMP:10208"/>
        <dbReference type="Rhea" id="RHEA-COMP:10311"/>
        <dbReference type="ChEBI" id="CHEBI:29973"/>
        <dbReference type="ChEBI" id="CHEBI:57856"/>
        <dbReference type="ChEBI" id="CHEBI:59789"/>
        <dbReference type="ChEBI" id="CHEBI:82795"/>
        <dbReference type="EC" id="2.1.1.80"/>
    </reaction>
</comment>
<dbReference type="GO" id="GO:0008983">
    <property type="term" value="F:protein-glutamate O-methyltransferase activity"/>
    <property type="evidence" value="ECO:0007669"/>
    <property type="project" value="UniProtKB-EC"/>
</dbReference>
<dbReference type="SUPFAM" id="SSF53335">
    <property type="entry name" value="S-adenosyl-L-methionine-dependent methyltransferases"/>
    <property type="match status" value="1"/>
</dbReference>
<evidence type="ECO:0000256" key="5">
    <source>
        <dbReference type="ARBA" id="ARBA00022691"/>
    </source>
</evidence>
<dbReference type="InterPro" id="IPR036804">
    <property type="entry name" value="CheR_N_sf"/>
</dbReference>
<feature type="binding site" evidence="7">
    <location>
        <begin position="220"/>
        <end position="221"/>
    </location>
    <ligand>
        <name>S-adenosyl-L-methionine</name>
        <dbReference type="ChEBI" id="CHEBI:59789"/>
    </ligand>
</feature>
<dbReference type="PANTHER" id="PTHR24422">
    <property type="entry name" value="CHEMOTAXIS PROTEIN METHYLTRANSFERASE"/>
    <property type="match status" value="1"/>
</dbReference>